<dbReference type="GO" id="GO:0009536">
    <property type="term" value="C:plastid"/>
    <property type="evidence" value="ECO:0007669"/>
    <property type="project" value="UniProtKB-SubCell"/>
</dbReference>
<dbReference type="EMBL" id="KB454487">
    <property type="protein sequence ID" value="EME32170.1"/>
    <property type="molecule type" value="Genomic_DNA"/>
</dbReference>
<keyword evidence="2" id="KW-0934">Plastid</keyword>
<dbReference type="eggNOG" id="ENOG502QS2T">
    <property type="taxonomic scope" value="Eukaryota"/>
</dbReference>
<dbReference type="KEGG" id="gsl:Gasu_05840"/>
<evidence type="ECO:0000256" key="2">
    <source>
        <dbReference type="ARBA" id="ARBA00022640"/>
    </source>
</evidence>
<name>M2X6M4_GALSU</name>
<sequence length="322" mass="36006">MLRKSFSFFSVYLQYSSCKSPLQKKVERTLWRSFLSTYQRRLFAVAPPVDVLRLSSQNRKPCSLGLWNLKSTYSTHGEGKEGNVPYSGDGKEEPQSSSDASYKGTDKESSNNGFSKAGSGKSETWKMKVRLLQYCSSTDRGQNASHKQRLAIEELASSLETLNPTPNPVEATQMDGWWYLSYVSEKFYATNALLAAASITPLVSVGQVRQQISIASGELTNEVDLILFPNITGTLVTKARINPLDGERLQVSNETTTIRGKSIGEQFDLGSLKLDIPVDELIRRLKGTSPESFLDTYYLDEDLRISRTQGGRLFVFTRFAED</sequence>
<dbReference type="Pfam" id="PF04755">
    <property type="entry name" value="PAP_fibrillin"/>
    <property type="match status" value="1"/>
</dbReference>
<feature type="region of interest" description="Disordered" evidence="3">
    <location>
        <begin position="78"/>
        <end position="120"/>
    </location>
</feature>
<gene>
    <name evidence="5" type="ORF">Gasu_05840</name>
</gene>
<dbReference type="AlphaFoldDB" id="M2X6M4"/>
<evidence type="ECO:0000256" key="1">
    <source>
        <dbReference type="ARBA" id="ARBA00004474"/>
    </source>
</evidence>
<dbReference type="Proteomes" id="UP000030680">
    <property type="component" value="Unassembled WGS sequence"/>
</dbReference>
<accession>M2X6M4</accession>
<dbReference type="InterPro" id="IPR039633">
    <property type="entry name" value="PAP"/>
</dbReference>
<proteinExistence type="predicted"/>
<organism evidence="5 6">
    <name type="scientific">Galdieria sulphuraria</name>
    <name type="common">Red alga</name>
    <dbReference type="NCBI Taxonomy" id="130081"/>
    <lineage>
        <taxon>Eukaryota</taxon>
        <taxon>Rhodophyta</taxon>
        <taxon>Bangiophyceae</taxon>
        <taxon>Galdieriales</taxon>
        <taxon>Galdieriaceae</taxon>
        <taxon>Galdieria</taxon>
    </lineage>
</organism>
<dbReference type="InterPro" id="IPR006843">
    <property type="entry name" value="PAP/fibrillin_dom"/>
</dbReference>
<dbReference type="OrthoDB" id="203682at2759"/>
<protein>
    <recommendedName>
        <fullName evidence="4">Plastid lipid-associated protein/fibrillin conserved domain-containing protein</fullName>
    </recommendedName>
</protein>
<dbReference type="GeneID" id="17090767"/>
<dbReference type="RefSeq" id="XP_005708690.1">
    <property type="nucleotide sequence ID" value="XM_005708633.1"/>
</dbReference>
<comment type="subcellular location">
    <subcellularLocation>
        <location evidence="1">Plastid</location>
    </subcellularLocation>
</comment>
<reference evidence="6" key="1">
    <citation type="journal article" date="2013" name="Science">
        <title>Gene transfer from bacteria and archaea facilitated evolution of an extremophilic eukaryote.</title>
        <authorList>
            <person name="Schonknecht G."/>
            <person name="Chen W.H."/>
            <person name="Ternes C.M."/>
            <person name="Barbier G.G."/>
            <person name="Shrestha R.P."/>
            <person name="Stanke M."/>
            <person name="Brautigam A."/>
            <person name="Baker B.J."/>
            <person name="Banfield J.F."/>
            <person name="Garavito R.M."/>
            <person name="Carr K."/>
            <person name="Wilkerson C."/>
            <person name="Rensing S.A."/>
            <person name="Gagneul D."/>
            <person name="Dickenson N.E."/>
            <person name="Oesterhelt C."/>
            <person name="Lercher M.J."/>
            <person name="Weber A.P."/>
        </authorList>
    </citation>
    <scope>NUCLEOTIDE SEQUENCE [LARGE SCALE GENOMIC DNA]</scope>
    <source>
        <strain evidence="6">074W</strain>
    </source>
</reference>
<evidence type="ECO:0000313" key="5">
    <source>
        <dbReference type="EMBL" id="EME32170.1"/>
    </source>
</evidence>
<feature type="domain" description="Plastid lipid-associated protein/fibrillin conserved" evidence="4">
    <location>
        <begin position="126"/>
        <end position="316"/>
    </location>
</feature>
<evidence type="ECO:0000259" key="4">
    <source>
        <dbReference type="Pfam" id="PF04755"/>
    </source>
</evidence>
<dbReference type="Gramene" id="EME32170">
    <property type="protein sequence ID" value="EME32170"/>
    <property type="gene ID" value="Gasu_05840"/>
</dbReference>
<evidence type="ECO:0000313" key="6">
    <source>
        <dbReference type="Proteomes" id="UP000030680"/>
    </source>
</evidence>
<dbReference type="PANTHER" id="PTHR31906">
    <property type="entry name" value="PLASTID-LIPID-ASSOCIATED PROTEIN 4, CHLOROPLASTIC-RELATED"/>
    <property type="match status" value="1"/>
</dbReference>
<keyword evidence="6" id="KW-1185">Reference proteome</keyword>
<dbReference type="STRING" id="130081.M2X6M4"/>
<evidence type="ECO:0000256" key="3">
    <source>
        <dbReference type="SAM" id="MobiDB-lite"/>
    </source>
</evidence>